<keyword evidence="3" id="KW-1185">Reference proteome</keyword>
<gene>
    <name evidence="2" type="ORF">MNOR_LOCUS4924</name>
</gene>
<sequence length="280" mass="32101">MKELKAQKLLQKIRARSGSPPPVHYPTNRYISSFYVADNSHLALSPKYLTIKALSGRSFGHDAPLCLQKAQSVYSPMMVRTRSAYEKERNCQTRLSYSSIDPTYHEMFVPMYIRDPPCLRKSRIINRSSTQYNEQFMNDYNDDSSGDEDAFDEPYGSLHNRHRVHNHVIGSAMKIPDCIRRSPYKQFFIHHPDTGSKLSIPKSYFKDDPHKKRSSSLPRASSGSTNVMNTKWTSGPSYSKEMSNLSSYGAFPKFESYVVRDVPGQPPEMLTYSYDVPKMP</sequence>
<dbReference type="Proteomes" id="UP001497623">
    <property type="component" value="Unassembled WGS sequence"/>
</dbReference>
<evidence type="ECO:0000256" key="1">
    <source>
        <dbReference type="SAM" id="MobiDB-lite"/>
    </source>
</evidence>
<feature type="compositionally biased region" description="Low complexity" evidence="1">
    <location>
        <begin position="215"/>
        <end position="224"/>
    </location>
</feature>
<evidence type="ECO:0000313" key="2">
    <source>
        <dbReference type="EMBL" id="CAL4065629.1"/>
    </source>
</evidence>
<organism evidence="2 3">
    <name type="scientific">Meganyctiphanes norvegica</name>
    <name type="common">Northern krill</name>
    <name type="synonym">Thysanopoda norvegica</name>
    <dbReference type="NCBI Taxonomy" id="48144"/>
    <lineage>
        <taxon>Eukaryota</taxon>
        <taxon>Metazoa</taxon>
        <taxon>Ecdysozoa</taxon>
        <taxon>Arthropoda</taxon>
        <taxon>Crustacea</taxon>
        <taxon>Multicrustacea</taxon>
        <taxon>Malacostraca</taxon>
        <taxon>Eumalacostraca</taxon>
        <taxon>Eucarida</taxon>
        <taxon>Euphausiacea</taxon>
        <taxon>Euphausiidae</taxon>
        <taxon>Meganyctiphanes</taxon>
    </lineage>
</organism>
<feature type="non-terminal residue" evidence="2">
    <location>
        <position position="280"/>
    </location>
</feature>
<protein>
    <submittedName>
        <fullName evidence="2">Uncharacterized protein</fullName>
    </submittedName>
</protein>
<dbReference type="EMBL" id="CAXKWB010001841">
    <property type="protein sequence ID" value="CAL4065629.1"/>
    <property type="molecule type" value="Genomic_DNA"/>
</dbReference>
<feature type="region of interest" description="Disordered" evidence="1">
    <location>
        <begin position="200"/>
        <end position="242"/>
    </location>
</feature>
<reference evidence="2 3" key="1">
    <citation type="submission" date="2024-05" db="EMBL/GenBank/DDBJ databases">
        <authorList>
            <person name="Wallberg A."/>
        </authorList>
    </citation>
    <scope>NUCLEOTIDE SEQUENCE [LARGE SCALE GENOMIC DNA]</scope>
</reference>
<evidence type="ECO:0000313" key="3">
    <source>
        <dbReference type="Proteomes" id="UP001497623"/>
    </source>
</evidence>
<proteinExistence type="predicted"/>
<name>A0AAV2PYI2_MEGNR</name>
<dbReference type="AlphaFoldDB" id="A0AAV2PYI2"/>
<comment type="caution">
    <text evidence="2">The sequence shown here is derived from an EMBL/GenBank/DDBJ whole genome shotgun (WGS) entry which is preliminary data.</text>
</comment>
<feature type="compositionally biased region" description="Polar residues" evidence="1">
    <location>
        <begin position="225"/>
        <end position="242"/>
    </location>
</feature>
<accession>A0AAV2PYI2</accession>